<feature type="compositionally biased region" description="Pro residues" evidence="1">
    <location>
        <begin position="1061"/>
        <end position="1086"/>
    </location>
</feature>
<evidence type="ECO:0000313" key="3">
    <source>
        <dbReference type="Proteomes" id="UP001595833"/>
    </source>
</evidence>
<evidence type="ECO:0000256" key="1">
    <source>
        <dbReference type="SAM" id="MobiDB-lite"/>
    </source>
</evidence>
<accession>A0ABV9Y7N0</accession>
<dbReference type="Gene3D" id="1.25.40.10">
    <property type="entry name" value="Tetratricopeptide repeat domain"/>
    <property type="match status" value="4"/>
</dbReference>
<protein>
    <submittedName>
        <fullName evidence="2">Tetratricopeptide repeat protein</fullName>
    </submittedName>
</protein>
<dbReference type="Gene3D" id="3.40.50.300">
    <property type="entry name" value="P-loop containing nucleotide triphosphate hydrolases"/>
    <property type="match status" value="1"/>
</dbReference>
<dbReference type="SUPFAM" id="SSF52540">
    <property type="entry name" value="P-loop containing nucleoside triphosphate hydrolases"/>
    <property type="match status" value="1"/>
</dbReference>
<dbReference type="PANTHER" id="PTHR46082">
    <property type="entry name" value="ATP/GTP-BINDING PROTEIN-RELATED"/>
    <property type="match status" value="1"/>
</dbReference>
<sequence length="1441" mass="154215">MTEPRKEAVGSIVFTANQSSTQYNVANGSLNVHQYGPGQAAVSPVDPPELPVKTLRGRDELVAAVLAAARGRDGKPWVLHGLGGSGKSTVAMAVAAELRGERDVYWISGDVHTAMITVAERRGADPGDVQRARANWQEAHALVWGSLNRAGRPWLLVFDDVDDPTELAGPSGNPGDGTGWLRSSAAGFALVTSRFGGGAWGDLAEQRRVDLLDAGTGAAVLLDRAPDAGPVEDARLLSERLGGLPLALWLAGGYLRSGDDRHRTFAEYRQALDEDLVDLIDRGGVLRAGAASDDTEARKRVLETWELSLRMLERKGFPAPREVVKLLSCFGAPHPIRAELLDAARELEGSALAGLSEGDLDQTLGGLAAVALVDRARVADVRCFALHPLVSEVVAETVVRPEERDALWWTAQRCLTGVTPGDVADPAVWPSWVTLPAVYQHLLAEVPGHLTDVLAEVIEGATGPCALRLSNSGALKASHDLTQLAFLRSNELPVDHVARLGARFSAALINSQEGNYGPVEGELRALYAEASASYPPQAPLVTAIVMNLTGVLCALGRTDEAAELFAVLPPAYEAAGEPLPLGVRMVRAQLHSQLGDFEAAELGLAEVLEAQRAELGEEHPNTLVTMASLAEVAAARGRLNEAQRELERVLRVQVRLFGPDNAATLATRSALFGVLAYQGDLTAAHGQLNDLLKIQRDSLNPENPLSLLGLAALTSFQSGTPGNESAAAERRLRDLVSTMARTLGAEHPTVLVVRFLAVIQVHLNDRAAAEAECAEIAGLQTAALGAEHPVTLSTRLVLALMRCHSDPVTGEEQLRELHGAFRRALGDDHPQTIQILHSLANTSFRHGDLANTERFLRAAVAGLERLRGPDHEDVQETRTVLVEVLVGRDEHEEAQRELRALIESVERTRGPESEESLGTRFMLAALRYDAEDLAGAERELRSVAEVLRRVHGEDHGGWLVTEALLGELLHVKGDLALAEGHLRTALAGFEAGWGVEDEDALLTRVELGEVLHDRGDLAGAEQNLQLAVRRLADVEDVDEGVLRRAENSLSVVTAELHAAQPEPPAAEPTPVLEPTPEPVAPEPPSPDLSDAWRLLITGDVAGARAVFEGLGEVPEAAREALRRALDGPGQSAVDGVVPGPALSITAPEPEPAPELAPELAPEPEPVAVLVPESVPVPVPVHDPVPAGGSERELRSLLRERWAEHGMAHPATTRVWRQFALVLLDGGFPLAALGELTALLGALEGEEDQFALRVRLDVAHLRFEQGDASRALRDLDRVHRAAEVLLGGRHRVTLRAGARRALARRDLRGAVRALEVDGALADVRFGVAVLAHELGDRDRVERECTRLVREQAGEPRALRARALLAASRGDHAELAEVVRAQEARRGPNHPEVAETRHLLGLALIAAGLPGGRELHRALEARTRRLGPRHPATVATAAALATG</sequence>
<dbReference type="SUPFAM" id="SSF48452">
    <property type="entry name" value="TPR-like"/>
    <property type="match status" value="3"/>
</dbReference>
<feature type="region of interest" description="Disordered" evidence="1">
    <location>
        <begin position="1058"/>
        <end position="1089"/>
    </location>
</feature>
<keyword evidence="3" id="KW-1185">Reference proteome</keyword>
<gene>
    <name evidence="2" type="ORF">ACFPFM_31335</name>
</gene>
<dbReference type="Proteomes" id="UP001595833">
    <property type="component" value="Unassembled WGS sequence"/>
</dbReference>
<dbReference type="InterPro" id="IPR027417">
    <property type="entry name" value="P-loop_NTPase"/>
</dbReference>
<reference evidence="3" key="1">
    <citation type="journal article" date="2019" name="Int. J. Syst. Evol. Microbiol.">
        <title>The Global Catalogue of Microorganisms (GCM) 10K type strain sequencing project: providing services to taxonomists for standard genome sequencing and annotation.</title>
        <authorList>
            <consortium name="The Broad Institute Genomics Platform"/>
            <consortium name="The Broad Institute Genome Sequencing Center for Infectious Disease"/>
            <person name="Wu L."/>
            <person name="Ma J."/>
        </authorList>
    </citation>
    <scope>NUCLEOTIDE SEQUENCE [LARGE SCALE GENOMIC DNA]</scope>
    <source>
        <strain evidence="3">KCTC 12848</strain>
    </source>
</reference>
<dbReference type="EMBL" id="JBHSJB010000031">
    <property type="protein sequence ID" value="MFC5058228.1"/>
    <property type="molecule type" value="Genomic_DNA"/>
</dbReference>
<dbReference type="Pfam" id="PF13374">
    <property type="entry name" value="TPR_10"/>
    <property type="match status" value="1"/>
</dbReference>
<organism evidence="2 3">
    <name type="scientific">Saccharothrix xinjiangensis</name>
    <dbReference type="NCBI Taxonomy" id="204798"/>
    <lineage>
        <taxon>Bacteria</taxon>
        <taxon>Bacillati</taxon>
        <taxon>Actinomycetota</taxon>
        <taxon>Actinomycetes</taxon>
        <taxon>Pseudonocardiales</taxon>
        <taxon>Pseudonocardiaceae</taxon>
        <taxon>Saccharothrix</taxon>
    </lineage>
</organism>
<dbReference type="InterPro" id="IPR053137">
    <property type="entry name" value="NLR-like"/>
</dbReference>
<dbReference type="PRINTS" id="PR00364">
    <property type="entry name" value="DISEASERSIST"/>
</dbReference>
<proteinExistence type="predicted"/>
<dbReference type="InterPro" id="IPR011990">
    <property type="entry name" value="TPR-like_helical_dom_sf"/>
</dbReference>
<dbReference type="PANTHER" id="PTHR46082:SF6">
    <property type="entry name" value="AAA+ ATPASE DOMAIN-CONTAINING PROTEIN-RELATED"/>
    <property type="match status" value="1"/>
</dbReference>
<dbReference type="Pfam" id="PF13424">
    <property type="entry name" value="TPR_12"/>
    <property type="match status" value="1"/>
</dbReference>
<name>A0ABV9Y7N0_9PSEU</name>
<dbReference type="RefSeq" id="WP_344037691.1">
    <property type="nucleotide sequence ID" value="NZ_BAAAKE010000008.1"/>
</dbReference>
<evidence type="ECO:0000313" key="2">
    <source>
        <dbReference type="EMBL" id="MFC5058228.1"/>
    </source>
</evidence>
<comment type="caution">
    <text evidence="2">The sequence shown here is derived from an EMBL/GenBank/DDBJ whole genome shotgun (WGS) entry which is preliminary data.</text>
</comment>